<evidence type="ECO:0000256" key="1">
    <source>
        <dbReference type="SAM" id="MobiDB-lite"/>
    </source>
</evidence>
<sequence length="623" mass="69663">LCMVRPSSARYLESQGLSTSRISRLLRPLRTKCIALTAAHPTTYAKPAAYGSRTSSVESPPLDVLPPPDASQTDHRSVAILRAALYGVQACFREIVIKTQPSEVSRAGQRVPRLADLCSTIVGENIEVEDASRAEDSGQLAEMENLYEFIPVQYRRSALLAHSLDITLRCPHHFTLLSILLDVCLQYDLEHESRLLLERLLQAAVSPIADVNSPLRLCHPAHSNYLVDLSLKWNGAGLPPAIFTGILTTVLVRAARPELWSCKALTRFARGLYNQDFRSFMDMTSQLVGSLPDVRMDEPHDTLIHKRRTFGVEESSLTVQLDKWLNYSSSFPPSEDLPSIFEFLEQCRQSGIHRNTADPLAATVACWATHHLSLAAPVDDTHASIYRLLKDISPTVTTYNHLIEKSFGIKHTTPLKLQEIRGILQAYACCLRAKGLLLLEASLWACALRFAETSKDLLGPCGSRETIAQYREELMDLVDDAERRCFGRGPLESGPCHALPLGWKWEKSLGCWVERDLPPTKRAKLHHEPRSDMRVHPRPTYTEDKTGHGCPESTFELSFTSLISSALSHRTKLHGPSPSKRMLHPTFTYHRGPARTLLLPTHSKDTIPASEDALDLFAYTENF</sequence>
<proteinExistence type="predicted"/>
<dbReference type="EMBL" id="JARJCM010000028">
    <property type="protein sequence ID" value="KAJ7039241.1"/>
    <property type="molecule type" value="Genomic_DNA"/>
</dbReference>
<protein>
    <submittedName>
        <fullName evidence="2">Uncharacterized protein</fullName>
    </submittedName>
</protein>
<reference evidence="2" key="1">
    <citation type="submission" date="2023-03" db="EMBL/GenBank/DDBJ databases">
        <title>Massive genome expansion in bonnet fungi (Mycena s.s.) driven by repeated elements and novel gene families across ecological guilds.</title>
        <authorList>
            <consortium name="Lawrence Berkeley National Laboratory"/>
            <person name="Harder C.B."/>
            <person name="Miyauchi S."/>
            <person name="Viragh M."/>
            <person name="Kuo A."/>
            <person name="Thoen E."/>
            <person name="Andreopoulos B."/>
            <person name="Lu D."/>
            <person name="Skrede I."/>
            <person name="Drula E."/>
            <person name="Henrissat B."/>
            <person name="Morin E."/>
            <person name="Kohler A."/>
            <person name="Barry K."/>
            <person name="LaButti K."/>
            <person name="Morin E."/>
            <person name="Salamov A."/>
            <person name="Lipzen A."/>
            <person name="Mereny Z."/>
            <person name="Hegedus B."/>
            <person name="Baldrian P."/>
            <person name="Stursova M."/>
            <person name="Weitz H."/>
            <person name="Taylor A."/>
            <person name="Grigoriev I.V."/>
            <person name="Nagy L.G."/>
            <person name="Martin F."/>
            <person name="Kauserud H."/>
        </authorList>
    </citation>
    <scope>NUCLEOTIDE SEQUENCE</scope>
    <source>
        <strain evidence="2">CBHHK200</strain>
    </source>
</reference>
<name>A0AAD6T3T7_9AGAR</name>
<evidence type="ECO:0000313" key="3">
    <source>
        <dbReference type="Proteomes" id="UP001218188"/>
    </source>
</evidence>
<dbReference type="AlphaFoldDB" id="A0AAD6T3T7"/>
<feature type="compositionally biased region" description="Basic and acidic residues" evidence="1">
    <location>
        <begin position="526"/>
        <end position="547"/>
    </location>
</feature>
<gene>
    <name evidence="2" type="ORF">C8F04DRAFT_1087631</name>
</gene>
<keyword evidence="3" id="KW-1185">Reference proteome</keyword>
<comment type="caution">
    <text evidence="2">The sequence shown here is derived from an EMBL/GenBank/DDBJ whole genome shotgun (WGS) entry which is preliminary data.</text>
</comment>
<feature type="non-terminal residue" evidence="2">
    <location>
        <position position="623"/>
    </location>
</feature>
<dbReference type="Proteomes" id="UP001218188">
    <property type="component" value="Unassembled WGS sequence"/>
</dbReference>
<evidence type="ECO:0000313" key="2">
    <source>
        <dbReference type="EMBL" id="KAJ7039241.1"/>
    </source>
</evidence>
<accession>A0AAD6T3T7</accession>
<organism evidence="2 3">
    <name type="scientific">Mycena alexandri</name>
    <dbReference type="NCBI Taxonomy" id="1745969"/>
    <lineage>
        <taxon>Eukaryota</taxon>
        <taxon>Fungi</taxon>
        <taxon>Dikarya</taxon>
        <taxon>Basidiomycota</taxon>
        <taxon>Agaricomycotina</taxon>
        <taxon>Agaricomycetes</taxon>
        <taxon>Agaricomycetidae</taxon>
        <taxon>Agaricales</taxon>
        <taxon>Marasmiineae</taxon>
        <taxon>Mycenaceae</taxon>
        <taxon>Mycena</taxon>
    </lineage>
</organism>
<feature type="region of interest" description="Disordered" evidence="1">
    <location>
        <begin position="524"/>
        <end position="548"/>
    </location>
</feature>